<evidence type="ECO:0000313" key="3">
    <source>
        <dbReference type="EMBL" id="EEU33368.1"/>
    </source>
</evidence>
<organism evidence="3 4">
    <name type="scientific">Fusarium vanettenii (strain ATCC MYA-4622 / CBS 123669 / FGSC 9596 / NRRL 45880 / 77-13-4)</name>
    <name type="common">Fusarium solani subsp. pisi</name>
    <dbReference type="NCBI Taxonomy" id="660122"/>
    <lineage>
        <taxon>Eukaryota</taxon>
        <taxon>Fungi</taxon>
        <taxon>Dikarya</taxon>
        <taxon>Ascomycota</taxon>
        <taxon>Pezizomycotina</taxon>
        <taxon>Sordariomycetes</taxon>
        <taxon>Hypocreomycetidae</taxon>
        <taxon>Hypocreales</taxon>
        <taxon>Nectriaceae</taxon>
        <taxon>Fusarium</taxon>
        <taxon>Fusarium solani species complex</taxon>
        <taxon>Fusarium vanettenii</taxon>
    </lineage>
</organism>
<feature type="domain" description="Beta-lactamase-like ARB-00930-like C-terminal" evidence="2">
    <location>
        <begin position="310"/>
        <end position="351"/>
    </location>
</feature>
<dbReference type="VEuPathDB" id="FungiDB:NECHADRAFT_74388"/>
<evidence type="ECO:0000259" key="2">
    <source>
        <dbReference type="Pfam" id="PF26335"/>
    </source>
</evidence>
<dbReference type="PANTHER" id="PTHR22935">
    <property type="entry name" value="PENICILLIN-BINDING PROTEIN"/>
    <property type="match status" value="1"/>
</dbReference>
<dbReference type="PANTHER" id="PTHR22935:SF97">
    <property type="entry name" value="BETA-LACTAMASE-RELATED DOMAIN-CONTAINING PROTEIN"/>
    <property type="match status" value="1"/>
</dbReference>
<dbReference type="GeneID" id="9666597"/>
<sequence length="352" mass="38390">MSLSLLGPVVPPLLNLGSVGIMHPVLANLSDTLNTAFRDHGGFASSMSGEDLVSITVLSTDADSVYRIGSISKLFTAYMLLVNYGWEYWDKLVIDFIPELRGHSKSMNDVIDSVDWDEVTIGSLASYLSGIGRDFSNGDLASQDFPREEASLPKLPLKDIPDCAGNSTLPPYNRKVRGFKIPATKHRLYSSSLDLARFGQAVLQNRQLSPAITRRWMKPTSHTASLSLSVGSPWEIHRMRSNITNGRVINLYTKSSSLGRYNSLLVLIPDFQITFSILTAGITSSPAIKVATELVTSSLLPALEKISGIQAYENLCGTYASTTKLENSSISITADEKGLLVKSWVSRGVDIQ</sequence>
<dbReference type="InterPro" id="IPR001466">
    <property type="entry name" value="Beta-lactam-related"/>
</dbReference>
<protein>
    <submittedName>
        <fullName evidence="3">Uncharacterized protein</fullName>
    </submittedName>
</protein>
<reference evidence="3 4" key="1">
    <citation type="journal article" date="2009" name="PLoS Genet.">
        <title>The genome of Nectria haematococca: contribution of supernumerary chromosomes to gene expansion.</title>
        <authorList>
            <person name="Coleman J.J."/>
            <person name="Rounsley S.D."/>
            <person name="Rodriguez-Carres M."/>
            <person name="Kuo A."/>
            <person name="Wasmann C.C."/>
            <person name="Grimwood J."/>
            <person name="Schmutz J."/>
            <person name="Taga M."/>
            <person name="White G.J."/>
            <person name="Zhou S."/>
            <person name="Schwartz D.C."/>
            <person name="Freitag M."/>
            <person name="Ma L.J."/>
            <person name="Danchin E.G."/>
            <person name="Henrissat B."/>
            <person name="Coutinho P.M."/>
            <person name="Nelson D.R."/>
            <person name="Straney D."/>
            <person name="Napoli C.A."/>
            <person name="Barker B.M."/>
            <person name="Gribskov M."/>
            <person name="Rep M."/>
            <person name="Kroken S."/>
            <person name="Molnar I."/>
            <person name="Rensing C."/>
            <person name="Kennell J.C."/>
            <person name="Zamora J."/>
            <person name="Farman M.L."/>
            <person name="Selker E.U."/>
            <person name="Salamov A."/>
            <person name="Shapiro H."/>
            <person name="Pangilinan J."/>
            <person name="Lindquist E."/>
            <person name="Lamers C."/>
            <person name="Grigoriev I.V."/>
            <person name="Geiser D.M."/>
            <person name="Covert S.F."/>
            <person name="Temporini E."/>
            <person name="Vanetten H.D."/>
        </authorList>
    </citation>
    <scope>NUCLEOTIDE SEQUENCE [LARGE SCALE GENOMIC DNA]</scope>
    <source>
        <strain evidence="4">ATCC MYA-4622 / CBS 123669 / FGSC 9596 / NRRL 45880 / 77-13-4</strain>
    </source>
</reference>
<dbReference type="InterPro" id="IPR012338">
    <property type="entry name" value="Beta-lactam/transpept-like"/>
</dbReference>
<name>C7ZRJ4_FUSV7</name>
<dbReference type="AlphaFoldDB" id="C7ZRJ4"/>
<dbReference type="Proteomes" id="UP000005206">
    <property type="component" value="Chromosome 1"/>
</dbReference>
<accession>C7ZRJ4</accession>
<dbReference type="eggNOG" id="ENOG502SJKK">
    <property type="taxonomic scope" value="Eukaryota"/>
</dbReference>
<dbReference type="RefSeq" id="XP_003039081.1">
    <property type="nucleotide sequence ID" value="XM_003039035.1"/>
</dbReference>
<keyword evidence="4" id="KW-1185">Reference proteome</keyword>
<dbReference type="OrthoDB" id="10250282at2759"/>
<dbReference type="KEGG" id="nhe:NECHADRAFT_74388"/>
<dbReference type="InParanoid" id="C7ZRJ4"/>
<evidence type="ECO:0000259" key="1">
    <source>
        <dbReference type="Pfam" id="PF00144"/>
    </source>
</evidence>
<dbReference type="Pfam" id="PF26335">
    <property type="entry name" value="ARB_00930_C"/>
    <property type="match status" value="1"/>
</dbReference>
<dbReference type="InterPro" id="IPR058664">
    <property type="entry name" value="ARB_00930-like_C"/>
</dbReference>
<proteinExistence type="predicted"/>
<gene>
    <name evidence="3" type="ORF">NECHADRAFT_74388</name>
</gene>
<dbReference type="EMBL" id="GG699095">
    <property type="protein sequence ID" value="EEU33368.1"/>
    <property type="molecule type" value="Genomic_DNA"/>
</dbReference>
<dbReference type="SUPFAM" id="SSF56601">
    <property type="entry name" value="beta-lactamase/transpeptidase-like"/>
    <property type="match status" value="1"/>
</dbReference>
<dbReference type="HOGENOM" id="CLU_787753_0_0_1"/>
<feature type="domain" description="Beta-lactamase-related" evidence="1">
    <location>
        <begin position="60"/>
        <end position="146"/>
    </location>
</feature>
<evidence type="ECO:0000313" key="4">
    <source>
        <dbReference type="Proteomes" id="UP000005206"/>
    </source>
</evidence>
<dbReference type="InterPro" id="IPR051478">
    <property type="entry name" value="Beta-lactamase-like_AB/R"/>
</dbReference>
<dbReference type="Gene3D" id="3.40.710.10">
    <property type="entry name" value="DD-peptidase/beta-lactamase superfamily"/>
    <property type="match status" value="2"/>
</dbReference>
<dbReference type="Pfam" id="PF00144">
    <property type="entry name" value="Beta-lactamase"/>
    <property type="match status" value="1"/>
</dbReference>
<dbReference type="OMA" id="SISAPWE"/>